<dbReference type="Proteomes" id="UP001519460">
    <property type="component" value="Unassembled WGS sequence"/>
</dbReference>
<accession>A0ABD0JW27</accession>
<feature type="region of interest" description="Disordered" evidence="1">
    <location>
        <begin position="26"/>
        <end position="58"/>
    </location>
</feature>
<evidence type="ECO:0000256" key="1">
    <source>
        <dbReference type="SAM" id="MobiDB-lite"/>
    </source>
</evidence>
<reference evidence="2 3" key="1">
    <citation type="journal article" date="2023" name="Sci. Data">
        <title>Genome assembly of the Korean intertidal mud-creeper Batillaria attramentaria.</title>
        <authorList>
            <person name="Patra A.K."/>
            <person name="Ho P.T."/>
            <person name="Jun S."/>
            <person name="Lee S.J."/>
            <person name="Kim Y."/>
            <person name="Won Y.J."/>
        </authorList>
    </citation>
    <scope>NUCLEOTIDE SEQUENCE [LARGE SCALE GENOMIC DNA]</scope>
    <source>
        <strain evidence="2">Wonlab-2016</strain>
    </source>
</reference>
<sequence>MILASSGKPRANSTSSWWMETVCSHLSPGTNKSQERPLARSSSNGMSRGGPSDPQHNHRLEGILFPNMILRANSSCRGDSRVTCSYCFQCAESQCKKNAADMHASCCGMQCKGPGVMCDMQLSDTRYVEVGTSHAAGGRHGH</sequence>
<name>A0ABD0JW27_9CAEN</name>
<protein>
    <submittedName>
        <fullName evidence="2">Uncharacterized protein</fullName>
    </submittedName>
</protein>
<organism evidence="2 3">
    <name type="scientific">Batillaria attramentaria</name>
    <dbReference type="NCBI Taxonomy" id="370345"/>
    <lineage>
        <taxon>Eukaryota</taxon>
        <taxon>Metazoa</taxon>
        <taxon>Spiralia</taxon>
        <taxon>Lophotrochozoa</taxon>
        <taxon>Mollusca</taxon>
        <taxon>Gastropoda</taxon>
        <taxon>Caenogastropoda</taxon>
        <taxon>Sorbeoconcha</taxon>
        <taxon>Cerithioidea</taxon>
        <taxon>Batillariidae</taxon>
        <taxon>Batillaria</taxon>
    </lineage>
</organism>
<evidence type="ECO:0000313" key="2">
    <source>
        <dbReference type="EMBL" id="KAK7479285.1"/>
    </source>
</evidence>
<keyword evidence="3" id="KW-1185">Reference proteome</keyword>
<dbReference type="AlphaFoldDB" id="A0ABD0JW27"/>
<evidence type="ECO:0000313" key="3">
    <source>
        <dbReference type="Proteomes" id="UP001519460"/>
    </source>
</evidence>
<gene>
    <name evidence="2" type="ORF">BaRGS_00029455</name>
</gene>
<dbReference type="EMBL" id="JACVVK020000306">
    <property type="protein sequence ID" value="KAK7479285.1"/>
    <property type="molecule type" value="Genomic_DNA"/>
</dbReference>
<comment type="caution">
    <text evidence="2">The sequence shown here is derived from an EMBL/GenBank/DDBJ whole genome shotgun (WGS) entry which is preliminary data.</text>
</comment>
<proteinExistence type="predicted"/>